<keyword evidence="3" id="KW-0175">Coiled coil</keyword>
<dbReference type="RefSeq" id="WP_280999610.1">
    <property type="nucleotide sequence ID" value="NZ_CP069362.1"/>
</dbReference>
<evidence type="ECO:0000313" key="6">
    <source>
        <dbReference type="EMBL" id="WGS65268.1"/>
    </source>
</evidence>
<dbReference type="Proteomes" id="UP001232493">
    <property type="component" value="Chromosome"/>
</dbReference>
<evidence type="ECO:0000259" key="5">
    <source>
        <dbReference type="PROSITE" id="PS50111"/>
    </source>
</evidence>
<dbReference type="Pfam" id="PF00015">
    <property type="entry name" value="MCPsignal"/>
    <property type="match status" value="1"/>
</dbReference>
<keyword evidence="4" id="KW-1133">Transmembrane helix</keyword>
<evidence type="ECO:0000256" key="1">
    <source>
        <dbReference type="ARBA" id="ARBA00023224"/>
    </source>
</evidence>
<dbReference type="PANTHER" id="PTHR32089:SF112">
    <property type="entry name" value="LYSOZYME-LIKE PROTEIN-RELATED"/>
    <property type="match status" value="1"/>
</dbReference>
<feature type="domain" description="Methyl-accepting transducer" evidence="5">
    <location>
        <begin position="485"/>
        <end position="721"/>
    </location>
</feature>
<evidence type="ECO:0000313" key="7">
    <source>
        <dbReference type="Proteomes" id="UP001232493"/>
    </source>
</evidence>
<evidence type="ECO:0000256" key="3">
    <source>
        <dbReference type="SAM" id="Coils"/>
    </source>
</evidence>
<dbReference type="SUPFAM" id="SSF58104">
    <property type="entry name" value="Methyl-accepting chemotaxis protein (MCP) signaling domain"/>
    <property type="match status" value="1"/>
</dbReference>
<feature type="transmembrane region" description="Helical" evidence="4">
    <location>
        <begin position="20"/>
        <end position="37"/>
    </location>
</feature>
<dbReference type="PANTHER" id="PTHR32089">
    <property type="entry name" value="METHYL-ACCEPTING CHEMOTAXIS PROTEIN MCPB"/>
    <property type="match status" value="1"/>
</dbReference>
<organism evidence="6 7">
    <name type="scientific">Marinitoga aeolica</name>
    <dbReference type="NCBI Taxonomy" id="2809031"/>
    <lineage>
        <taxon>Bacteria</taxon>
        <taxon>Thermotogati</taxon>
        <taxon>Thermotogota</taxon>
        <taxon>Thermotogae</taxon>
        <taxon>Petrotogales</taxon>
        <taxon>Petrotogaceae</taxon>
        <taxon>Marinitoga</taxon>
    </lineage>
</organism>
<gene>
    <name evidence="6" type="ORF">JRV97_01535</name>
</gene>
<keyword evidence="4" id="KW-0472">Membrane</keyword>
<keyword evidence="7" id="KW-1185">Reference proteome</keyword>
<feature type="transmembrane region" description="Helical" evidence="4">
    <location>
        <begin position="388"/>
        <end position="409"/>
    </location>
</feature>
<keyword evidence="4" id="KW-0812">Transmembrane</keyword>
<dbReference type="InterPro" id="IPR004089">
    <property type="entry name" value="MCPsignal_dom"/>
</dbReference>
<name>A0ABY8PRL1_9BACT</name>
<protein>
    <submittedName>
        <fullName evidence="6">Methyl-accepting chemotaxis protein</fullName>
    </submittedName>
</protein>
<dbReference type="SMART" id="SM00283">
    <property type="entry name" value="MA"/>
    <property type="match status" value="1"/>
</dbReference>
<dbReference type="PROSITE" id="PS50111">
    <property type="entry name" value="CHEMOTAXIS_TRANSDUC_2"/>
    <property type="match status" value="1"/>
</dbReference>
<dbReference type="Gene3D" id="1.10.287.950">
    <property type="entry name" value="Methyl-accepting chemotaxis protein"/>
    <property type="match status" value="1"/>
</dbReference>
<dbReference type="EMBL" id="CP069362">
    <property type="protein sequence ID" value="WGS65268.1"/>
    <property type="molecule type" value="Genomic_DNA"/>
</dbReference>
<evidence type="ECO:0000256" key="4">
    <source>
        <dbReference type="SAM" id="Phobius"/>
    </source>
</evidence>
<sequence length="772" mass="88436">MKDSKFKINFFSSMGFKIGLIILILSVVPLLIVSFFVNNSIKSQEKLIIKNVNNQISNIQNSYKEQFSNYNKLLEKQINDYNQNISEQLKNLNNDVNKKFEDFFIENYDKTLSTLFSIFENKIKENIKNLEDFLNAISRSTDLKRKAASKSISIIERYSLLQPYADLQKLDGIQLWLINPKIFTKKNAFEISIKGENYKIQKKAESYVPGKDNLKNLNILNFVKMNSIQIISKNLSYGLSKVIFIDNKPFFLTLTPVYDPVSTQKIVGILAGLKEFGYDDIVEIGNLIDAYIVIYSSTGTPLFGNIPTSNLKFNPSNINKFITETILKKEARSFYTTSQIFPLMYVQISKPLIKTKTDLNISLKSNFTLPEFKTARISLNLNIDMSKIINMIIYIILVIILISIIISIYMGRRFSKDLHVVVKNLDNISQGNLKDIIKLERRKNDEIGIMMSKIHSTLDFLISMFKDLNENINRLNTASKEIDTSSEKLENTKITIEKVVESVRNLMNDMEEFLYSLDKNIEVLFDNSSNILNEANTIENTIDKLSQFNTTTKKMTSETKETTELINNLIMNLASSFENFNKKVEEVFDFVEKITDISKQTNLLALNAAIEAARAGEAGKGFAVVADEIRSLSVETNNIAEDISNQIKLIGDDMKILLNEVQSSKENINNLDSIMNRFEKDMTEINNLTLELDRVFDILKNIIEEQNSVLKSFDDKKIEINSFLNVSKNEILEFTNIINNETEVINTLIAQSEKLQKSSEKLTFIISFFKVD</sequence>
<proteinExistence type="predicted"/>
<reference evidence="6 7" key="1">
    <citation type="submission" date="2021-02" db="EMBL/GenBank/DDBJ databases">
        <title>Characterization of Marinitoga sp. nov. str. BP5-C20A.</title>
        <authorList>
            <person name="Erauso G."/>
            <person name="Postec A."/>
        </authorList>
    </citation>
    <scope>NUCLEOTIDE SEQUENCE [LARGE SCALE GENOMIC DNA]</scope>
    <source>
        <strain evidence="6 7">BP5-C20A</strain>
    </source>
</reference>
<keyword evidence="1 2" id="KW-0807">Transducer</keyword>
<dbReference type="Gene3D" id="6.10.340.10">
    <property type="match status" value="1"/>
</dbReference>
<evidence type="ECO:0000256" key="2">
    <source>
        <dbReference type="PROSITE-ProRule" id="PRU00284"/>
    </source>
</evidence>
<accession>A0ABY8PRL1</accession>
<feature type="coiled-coil region" evidence="3">
    <location>
        <begin position="64"/>
        <end position="102"/>
    </location>
</feature>